<accession>A0ABR4HZ10</accession>
<evidence type="ECO:0000256" key="1">
    <source>
        <dbReference type="SAM" id="Phobius"/>
    </source>
</evidence>
<organism evidence="2 3">
    <name type="scientific">Aspergillus granulosus</name>
    <dbReference type="NCBI Taxonomy" id="176169"/>
    <lineage>
        <taxon>Eukaryota</taxon>
        <taxon>Fungi</taxon>
        <taxon>Dikarya</taxon>
        <taxon>Ascomycota</taxon>
        <taxon>Pezizomycotina</taxon>
        <taxon>Eurotiomycetes</taxon>
        <taxon>Eurotiomycetidae</taxon>
        <taxon>Eurotiales</taxon>
        <taxon>Aspergillaceae</taxon>
        <taxon>Aspergillus</taxon>
        <taxon>Aspergillus subgen. Nidulantes</taxon>
    </lineage>
</organism>
<dbReference type="Proteomes" id="UP001610334">
    <property type="component" value="Unassembled WGS sequence"/>
</dbReference>
<protein>
    <submittedName>
        <fullName evidence="2">Uncharacterized protein</fullName>
    </submittedName>
</protein>
<keyword evidence="3" id="KW-1185">Reference proteome</keyword>
<comment type="caution">
    <text evidence="2">The sequence shown here is derived from an EMBL/GenBank/DDBJ whole genome shotgun (WGS) entry which is preliminary data.</text>
</comment>
<name>A0ABR4HZ10_9EURO</name>
<sequence>MITACNLPVSWLRLAFPPGGTLPCLLYVILQVIQKRRWLRYRTRQKQVSLRNQMLQQC</sequence>
<keyword evidence="1" id="KW-0472">Membrane</keyword>
<feature type="transmembrane region" description="Helical" evidence="1">
    <location>
        <begin position="15"/>
        <end position="33"/>
    </location>
</feature>
<keyword evidence="1" id="KW-0812">Transmembrane</keyword>
<evidence type="ECO:0000313" key="3">
    <source>
        <dbReference type="Proteomes" id="UP001610334"/>
    </source>
</evidence>
<evidence type="ECO:0000313" key="2">
    <source>
        <dbReference type="EMBL" id="KAL2820728.1"/>
    </source>
</evidence>
<reference evidence="2 3" key="1">
    <citation type="submission" date="2024-07" db="EMBL/GenBank/DDBJ databases">
        <title>Section-level genome sequencing and comparative genomics of Aspergillus sections Usti and Cavernicolus.</title>
        <authorList>
            <consortium name="Lawrence Berkeley National Laboratory"/>
            <person name="Nybo J.L."/>
            <person name="Vesth T.C."/>
            <person name="Theobald S."/>
            <person name="Frisvad J.C."/>
            <person name="Larsen T.O."/>
            <person name="Kjaerboelling I."/>
            <person name="Rothschild-Mancinelli K."/>
            <person name="Lyhne E.K."/>
            <person name="Kogle M.E."/>
            <person name="Barry K."/>
            <person name="Clum A."/>
            <person name="Na H."/>
            <person name="Ledsgaard L."/>
            <person name="Lin J."/>
            <person name="Lipzen A."/>
            <person name="Kuo A."/>
            <person name="Riley R."/>
            <person name="Mondo S."/>
            <person name="Labutti K."/>
            <person name="Haridas S."/>
            <person name="Pangalinan J."/>
            <person name="Salamov A.A."/>
            <person name="Simmons B.A."/>
            <person name="Magnuson J.K."/>
            <person name="Chen J."/>
            <person name="Drula E."/>
            <person name="Henrissat B."/>
            <person name="Wiebenga A."/>
            <person name="Lubbers R.J."/>
            <person name="Gomes A.C."/>
            <person name="Makela M.R."/>
            <person name="Stajich J."/>
            <person name="Grigoriev I.V."/>
            <person name="Mortensen U.H."/>
            <person name="De Vries R.P."/>
            <person name="Baker S.E."/>
            <person name="Andersen M.R."/>
        </authorList>
    </citation>
    <scope>NUCLEOTIDE SEQUENCE [LARGE SCALE GENOMIC DNA]</scope>
    <source>
        <strain evidence="2 3">CBS 588.65</strain>
    </source>
</reference>
<gene>
    <name evidence="2" type="ORF">BJX63DRAFT_282128</name>
</gene>
<dbReference type="EMBL" id="JBFXLT010000006">
    <property type="protein sequence ID" value="KAL2820728.1"/>
    <property type="molecule type" value="Genomic_DNA"/>
</dbReference>
<proteinExistence type="predicted"/>
<keyword evidence="1" id="KW-1133">Transmembrane helix</keyword>